<evidence type="ECO:0000313" key="2">
    <source>
        <dbReference type="Proteomes" id="UP001187192"/>
    </source>
</evidence>
<gene>
    <name evidence="1" type="ORF">TIFTF001_043828</name>
</gene>
<keyword evidence="2" id="KW-1185">Reference proteome</keyword>
<protein>
    <submittedName>
        <fullName evidence="1">Uncharacterized protein</fullName>
    </submittedName>
</protein>
<evidence type="ECO:0000313" key="1">
    <source>
        <dbReference type="EMBL" id="GMN24869.1"/>
    </source>
</evidence>
<sequence length="36" mass="3995">MFKAAMMCVEDVSSKRPTMREVVHMLVDPPGNTGQT</sequence>
<name>A0AA87YW26_FICCA</name>
<dbReference type="AlphaFoldDB" id="A0AA87YW26"/>
<reference evidence="1" key="1">
    <citation type="submission" date="2023-07" db="EMBL/GenBank/DDBJ databases">
        <title>draft genome sequence of fig (Ficus carica).</title>
        <authorList>
            <person name="Takahashi T."/>
            <person name="Nishimura K."/>
        </authorList>
    </citation>
    <scope>NUCLEOTIDE SEQUENCE</scope>
</reference>
<accession>A0AA87YW26</accession>
<proteinExistence type="predicted"/>
<comment type="caution">
    <text evidence="1">The sequence shown here is derived from an EMBL/GenBank/DDBJ whole genome shotgun (WGS) entry which is preliminary data.</text>
</comment>
<dbReference type="EMBL" id="BTGU01002990">
    <property type="protein sequence ID" value="GMN24869.1"/>
    <property type="molecule type" value="Genomic_DNA"/>
</dbReference>
<dbReference type="Proteomes" id="UP001187192">
    <property type="component" value="Unassembled WGS sequence"/>
</dbReference>
<organism evidence="1 2">
    <name type="scientific">Ficus carica</name>
    <name type="common">Common fig</name>
    <dbReference type="NCBI Taxonomy" id="3494"/>
    <lineage>
        <taxon>Eukaryota</taxon>
        <taxon>Viridiplantae</taxon>
        <taxon>Streptophyta</taxon>
        <taxon>Embryophyta</taxon>
        <taxon>Tracheophyta</taxon>
        <taxon>Spermatophyta</taxon>
        <taxon>Magnoliopsida</taxon>
        <taxon>eudicotyledons</taxon>
        <taxon>Gunneridae</taxon>
        <taxon>Pentapetalae</taxon>
        <taxon>rosids</taxon>
        <taxon>fabids</taxon>
        <taxon>Rosales</taxon>
        <taxon>Moraceae</taxon>
        <taxon>Ficeae</taxon>
        <taxon>Ficus</taxon>
    </lineage>
</organism>